<dbReference type="AlphaFoldDB" id="A0A9D0YV44"/>
<reference evidence="1" key="2">
    <citation type="journal article" date="2021" name="PeerJ">
        <title>Extensive microbial diversity within the chicken gut microbiome revealed by metagenomics and culture.</title>
        <authorList>
            <person name="Gilroy R."/>
            <person name="Ravi A."/>
            <person name="Getino M."/>
            <person name="Pursley I."/>
            <person name="Horton D.L."/>
            <person name="Alikhan N.F."/>
            <person name="Baker D."/>
            <person name="Gharbi K."/>
            <person name="Hall N."/>
            <person name="Watson M."/>
            <person name="Adriaenssens E.M."/>
            <person name="Foster-Nyarko E."/>
            <person name="Jarju S."/>
            <person name="Secka A."/>
            <person name="Antonio M."/>
            <person name="Oren A."/>
            <person name="Chaudhuri R.R."/>
            <person name="La Ragione R."/>
            <person name="Hildebrand F."/>
            <person name="Pallen M.J."/>
        </authorList>
    </citation>
    <scope>NUCLEOTIDE SEQUENCE</scope>
    <source>
        <strain evidence="1">ChiHile30-977</strain>
    </source>
</reference>
<evidence type="ECO:0000313" key="1">
    <source>
        <dbReference type="EMBL" id="HIQ62532.1"/>
    </source>
</evidence>
<name>A0A9D0YV44_9FIRM</name>
<proteinExistence type="predicted"/>
<dbReference type="SUPFAM" id="SSF55874">
    <property type="entry name" value="ATPase domain of HSP90 chaperone/DNA topoisomerase II/histidine kinase"/>
    <property type="match status" value="1"/>
</dbReference>
<dbReference type="GO" id="GO:0016301">
    <property type="term" value="F:kinase activity"/>
    <property type="evidence" value="ECO:0007669"/>
    <property type="project" value="UniProtKB-KW"/>
</dbReference>
<dbReference type="InterPro" id="IPR036890">
    <property type="entry name" value="HATPase_C_sf"/>
</dbReference>
<dbReference type="EMBL" id="DVFI01000039">
    <property type="protein sequence ID" value="HIQ62532.1"/>
    <property type="molecule type" value="Genomic_DNA"/>
</dbReference>
<accession>A0A9D0YV44</accession>
<dbReference type="Proteomes" id="UP000886819">
    <property type="component" value="Unassembled WGS sequence"/>
</dbReference>
<keyword evidence="1" id="KW-0808">Transferase</keyword>
<dbReference type="Gene3D" id="3.30.565.10">
    <property type="entry name" value="Histidine kinase-like ATPase, C-terminal domain"/>
    <property type="match status" value="1"/>
</dbReference>
<evidence type="ECO:0000313" key="2">
    <source>
        <dbReference type="Proteomes" id="UP000886819"/>
    </source>
</evidence>
<sequence length="203" mass="21737">MRVQGNMTDVIAAWGCEMRTGLGVLLGAVRLLESSGRACANPTSYWENMRGDILALYRLAESFAASRVLQEATGFVRADILAEGCARYAQYLAGKDGPQWLLDIDGPLPVRARGDLLAHALSLLLGRACAATREGDFVHVAAGYAGADVRIAVSDTGHGLPDASASGRRALVREMQGEYRCRYEAGVGATETIWLPGAALRRR</sequence>
<comment type="caution">
    <text evidence="1">The sequence shown here is derived from an EMBL/GenBank/DDBJ whole genome shotgun (WGS) entry which is preliminary data.</text>
</comment>
<reference evidence="1" key="1">
    <citation type="submission" date="2020-10" db="EMBL/GenBank/DDBJ databases">
        <authorList>
            <person name="Gilroy R."/>
        </authorList>
    </citation>
    <scope>NUCLEOTIDE SEQUENCE</scope>
    <source>
        <strain evidence="1">ChiHile30-977</strain>
    </source>
</reference>
<keyword evidence="1" id="KW-0418">Kinase</keyword>
<organism evidence="1 2">
    <name type="scientific">Candidatus Avichristensenella intestinipullorum</name>
    <dbReference type="NCBI Taxonomy" id="2840693"/>
    <lineage>
        <taxon>Bacteria</taxon>
        <taxon>Bacillati</taxon>
        <taxon>Bacillota</taxon>
        <taxon>Clostridia</taxon>
        <taxon>Candidatus Avichristensenella</taxon>
    </lineage>
</organism>
<protein>
    <submittedName>
        <fullName evidence="1">HAMP domain-containing histidine kinase</fullName>
    </submittedName>
</protein>
<gene>
    <name evidence="1" type="ORF">IAA66_02960</name>
</gene>